<keyword evidence="3" id="KW-0238">DNA-binding</keyword>
<evidence type="ECO:0000313" key="11">
    <source>
        <dbReference type="EMBL" id="CAG9840291.1"/>
    </source>
</evidence>
<dbReference type="GO" id="GO:0003677">
    <property type="term" value="F:DNA binding"/>
    <property type="evidence" value="ECO:0007669"/>
    <property type="project" value="UniProtKB-KW"/>
</dbReference>
<evidence type="ECO:0000256" key="1">
    <source>
        <dbReference type="ARBA" id="ARBA00022737"/>
    </source>
</evidence>
<dbReference type="Pfam" id="PF09103">
    <property type="entry name" value="BRCA-2_OB1"/>
    <property type="match status" value="1"/>
</dbReference>
<evidence type="ECO:0000256" key="4">
    <source>
        <dbReference type="ARBA" id="ARBA00023172"/>
    </source>
</evidence>
<keyword evidence="12" id="KW-1185">Reference proteome</keyword>
<feature type="domain" description="Breast cancer type 2 susceptibility protein helical" evidence="10">
    <location>
        <begin position="1076"/>
        <end position="1169"/>
    </location>
</feature>
<dbReference type="PROSITE" id="PS50138">
    <property type="entry name" value="BRCA2_REPEAT"/>
    <property type="match status" value="3"/>
</dbReference>
<dbReference type="GO" id="GO:0000724">
    <property type="term" value="P:double-strand break repair via homologous recombination"/>
    <property type="evidence" value="ECO:0007669"/>
    <property type="project" value="InterPro"/>
</dbReference>
<dbReference type="CDD" id="cd04493">
    <property type="entry name" value="BRCA2DBD_OB1"/>
    <property type="match status" value="1"/>
</dbReference>
<keyword evidence="5" id="KW-0234">DNA repair</keyword>
<keyword evidence="1" id="KW-0677">Repeat</keyword>
<dbReference type="Pfam" id="PF09169">
    <property type="entry name" value="BRCA-2_helical"/>
    <property type="match status" value="1"/>
</dbReference>
<dbReference type="GO" id="GO:0006355">
    <property type="term" value="P:regulation of DNA-templated transcription"/>
    <property type="evidence" value="ECO:0007669"/>
    <property type="project" value="TreeGrafter"/>
</dbReference>
<dbReference type="SUPFAM" id="SSF50249">
    <property type="entry name" value="Nucleic acid-binding proteins"/>
    <property type="match status" value="3"/>
</dbReference>
<dbReference type="InterPro" id="IPR012340">
    <property type="entry name" value="NA-bd_OB-fold"/>
</dbReference>
<feature type="domain" description="BRCA2 OB1" evidence="8">
    <location>
        <begin position="1173"/>
        <end position="1282"/>
    </location>
</feature>
<evidence type="ECO:0000256" key="6">
    <source>
        <dbReference type="SAM" id="Coils"/>
    </source>
</evidence>
<reference evidence="11" key="1">
    <citation type="submission" date="2022-01" db="EMBL/GenBank/DDBJ databases">
        <authorList>
            <person name="King R."/>
        </authorList>
    </citation>
    <scope>NUCLEOTIDE SEQUENCE</scope>
</reference>
<dbReference type="SUPFAM" id="SSF81878">
    <property type="entry name" value="BRCA2 tower domain"/>
    <property type="match status" value="1"/>
</dbReference>
<proteinExistence type="predicted"/>
<keyword evidence="6" id="KW-0175">Coiled coil</keyword>
<feature type="compositionally biased region" description="Low complexity" evidence="7">
    <location>
        <begin position="581"/>
        <end position="590"/>
    </location>
</feature>
<feature type="domain" description="BRCA2 OB3" evidence="9">
    <location>
        <begin position="1516"/>
        <end position="1652"/>
    </location>
</feature>
<feature type="coiled-coil region" evidence="6">
    <location>
        <begin position="984"/>
        <end position="1011"/>
    </location>
</feature>
<sequence>MYDTESVSSVEDDLEVKNLFLNSAANSEVETDKPLSPILKSALNRKCFGRKSRNRIQLSKKFEKEKCTETCIEKEIQEFNEESFTLTETENLVECLERLEEIEKNREIAYKHLVNSKRSNLCFKKPTLPAPKTPKRLKTAVFSPVPLQEPVHIEHNEEPCERLILTPQTPIDLPKSSNFQTATGKYIHINPEEIENNLKVFECDQNKYSFLKKSQCSQNINSNTTITNNCTVSQYDEITFTQAVGGSGITDTQILFAVDHTLGDHVLKTDEFSGFAAIEKATAVDLAAKFQINFNKICRPKHKRHIVDDQGPNKRLKIDTVVNNSCNFRSGKNTYFNSDGLSKEMHTFDRKVEFPNFESMLEQNNSCIIDTKFGGFSNAAGKKILISADSLSKAKSLFDSIDSEINTNYSDSKEIRNNTLGDKSLNLQMCCEITSISSMNNISTSETRMNINSASQKNHTSVLSKNDQKACSSIKDKLKYFDNLIGADENVSEVLDNNKNHFASVSSTTFGGFSNAAGKQILVSADSLSKVKSLFDNIDSDFKETEEAKLVGNKKRKLQRFSNIKNVSLPNSHTIEGPKMNSNSSSSTSSLTKNYQKTNISAKQDLKQFDHLVEDDLSKPTKSAPDETTSKNLSIGNYKNSFTSVSVTNNNSFGGFCKASGKELIVTSTALSKAKALFEDIAEDTNLNLIRAVKPLSEQNTGLGNHDIKNISKIENNIYHSKIPKISGAQENNPLQPNHNNQNMCEFQSNNGNTSVKDKLKYFDQLIGDDLDFVPKTDSKLPDLVNKHSITKRPTVVKQKLEFFDNLLGKNDLSFKNNSFSNRNPQNFGSSSSTHGKSLELSDIALKKTNTTFEDTLETKSNSSFKTPIKDLGNSSAKKTKRKLGVSSLRQISIPESKLQKARLIFDEEFTGISPIKPLLQTSNTVENSCSTPIKRDIETHKSFMDFRETVSKEPGITETEQSVIQTEFNLKEDCLVTFTIPENKDLNEVIVDFSAEARKLEQKLIVLNKRKEILESFRKDKADCDKKPKVGMLSKSKSQSNRILLRTFVEGLQPGGNGDSNFNCITPQNAADIHFKESSALILTEDEATVVPNINNLIGVSEIENAFKAMPGTDPRLIPKGWIKNHYKWIIWKLSSYERMFPDQFKGSLTVEHVIQQLKYRYDREIDKVERSALRKILERDDVPQKRMVLCVSGVKKVGFNSHELELTDGWYGIRTVIDEHLNQQIFAGKIKIGTKLITCGAELMNCDGCHPLDVTDLTFLKICFNCTRRTKWDVKLGYQRFPGPFSVPIHSVRPGGGPIGRIDVYVVRSYPFRYLDKSEVKCVWRNKKAEERRAQAWENERYKKLELIEENIRNDYRSISNLEKFNKNCDISGINCPITLLEIIENSNDPETMEAKLTSSQKSSLLNYKQNLLQQKQQEMAAKLKNSAEKLKMSKRDVVAVMKMLVVDQKGSPTKTYNFYVWNATDNHLQLIKEESCLAVFNVYPKITGDLNSGVKTTFESKPNIKYQSEIFKRKLMTIGDLHSWNVSSHFNEFDTVGVIVQLFVENATQEIWLCDTSARLLLIKISEGPSTCLLLDGLKRGQLISVCNLTYRGTSNELLVSKASANQFTIISSYPKYKHLQNGLDDLKNKLPKKIDDLLKDCDNRIDKFKHRNSTSIFDESDEDITLTSSKITSTDVALSLIDFDKFT</sequence>
<evidence type="ECO:0000313" key="12">
    <source>
        <dbReference type="Proteomes" id="UP001153709"/>
    </source>
</evidence>
<evidence type="ECO:0000259" key="10">
    <source>
        <dbReference type="Pfam" id="PF09169"/>
    </source>
</evidence>
<dbReference type="Gene3D" id="2.40.50.140">
    <property type="entry name" value="Nucleic acid-binding proteins"/>
    <property type="match status" value="4"/>
</dbReference>
<keyword evidence="4" id="KW-0233">DNA recombination</keyword>
<dbReference type="InterPro" id="IPR015525">
    <property type="entry name" value="BRCA2"/>
</dbReference>
<keyword evidence="2" id="KW-0227">DNA damage</keyword>
<dbReference type="InterPro" id="IPR002093">
    <property type="entry name" value="BRCA2_repeat"/>
</dbReference>
<accession>A0A9N9TBY5</accession>
<dbReference type="OrthoDB" id="21095at2759"/>
<dbReference type="Pfam" id="PF00634">
    <property type="entry name" value="BRCA2"/>
    <property type="match status" value="1"/>
</dbReference>
<dbReference type="InterPro" id="IPR015188">
    <property type="entry name" value="BRCA2_OB_3"/>
</dbReference>
<organism evidence="11 12">
    <name type="scientific">Diabrotica balteata</name>
    <name type="common">Banded cucumber beetle</name>
    <dbReference type="NCBI Taxonomy" id="107213"/>
    <lineage>
        <taxon>Eukaryota</taxon>
        <taxon>Metazoa</taxon>
        <taxon>Ecdysozoa</taxon>
        <taxon>Arthropoda</taxon>
        <taxon>Hexapoda</taxon>
        <taxon>Insecta</taxon>
        <taxon>Pterygota</taxon>
        <taxon>Neoptera</taxon>
        <taxon>Endopterygota</taxon>
        <taxon>Coleoptera</taxon>
        <taxon>Polyphaga</taxon>
        <taxon>Cucujiformia</taxon>
        <taxon>Chrysomeloidea</taxon>
        <taxon>Chrysomelidae</taxon>
        <taxon>Galerucinae</taxon>
        <taxon>Diabroticina</taxon>
        <taxon>Diabroticites</taxon>
        <taxon>Diabrotica</taxon>
    </lineage>
</organism>
<dbReference type="Proteomes" id="UP001153709">
    <property type="component" value="Chromosome 9"/>
</dbReference>
<evidence type="ECO:0000256" key="3">
    <source>
        <dbReference type="ARBA" id="ARBA00023125"/>
    </source>
</evidence>
<evidence type="ECO:0000256" key="7">
    <source>
        <dbReference type="SAM" id="MobiDB-lite"/>
    </source>
</evidence>
<dbReference type="SUPFAM" id="SSF81872">
    <property type="entry name" value="BRCA2 helical domain"/>
    <property type="match status" value="1"/>
</dbReference>
<feature type="region of interest" description="Disordered" evidence="7">
    <location>
        <begin position="569"/>
        <end position="594"/>
    </location>
</feature>
<gene>
    <name evidence="11" type="ORF">DIABBA_LOCUS12946</name>
</gene>
<dbReference type="GO" id="GO:0005634">
    <property type="term" value="C:nucleus"/>
    <property type="evidence" value="ECO:0007669"/>
    <property type="project" value="TreeGrafter"/>
</dbReference>
<dbReference type="InterPro" id="IPR015252">
    <property type="entry name" value="BRCA2_hlx"/>
</dbReference>
<protein>
    <recommendedName>
        <fullName evidence="13">Tower domain-containing protein</fullName>
    </recommendedName>
</protein>
<dbReference type="PANTHER" id="PTHR11289">
    <property type="entry name" value="BREAST CANCER TYPE 2 SUSCEPTIBILITY PROTEIN BRCA2"/>
    <property type="match status" value="1"/>
</dbReference>
<evidence type="ECO:0000256" key="5">
    <source>
        <dbReference type="ARBA" id="ARBA00023204"/>
    </source>
</evidence>
<evidence type="ECO:0000259" key="8">
    <source>
        <dbReference type="Pfam" id="PF09103"/>
    </source>
</evidence>
<evidence type="ECO:0000259" key="9">
    <source>
        <dbReference type="Pfam" id="PF09104"/>
    </source>
</evidence>
<evidence type="ECO:0008006" key="13">
    <source>
        <dbReference type="Google" id="ProtNLM"/>
    </source>
</evidence>
<dbReference type="PANTHER" id="PTHR11289:SF0">
    <property type="entry name" value="BREAST CANCER TYPE 2 SUSCEPTIBILITY PROTEIN"/>
    <property type="match status" value="1"/>
</dbReference>
<dbReference type="InterPro" id="IPR015187">
    <property type="entry name" value="BRCA2_OB_1"/>
</dbReference>
<evidence type="ECO:0000256" key="2">
    <source>
        <dbReference type="ARBA" id="ARBA00022763"/>
    </source>
</evidence>
<dbReference type="Pfam" id="PF09104">
    <property type="entry name" value="BRCA-2_OB3"/>
    <property type="match status" value="1"/>
</dbReference>
<dbReference type="EMBL" id="OU898284">
    <property type="protein sequence ID" value="CAG9840291.1"/>
    <property type="molecule type" value="Genomic_DNA"/>
</dbReference>
<name>A0A9N9TBY5_DIABA</name>
<dbReference type="InterPro" id="IPR036315">
    <property type="entry name" value="BRCA2_hlx_sf"/>
</dbReference>